<protein>
    <submittedName>
        <fullName evidence="2">Uncharacterized protein</fullName>
    </submittedName>
</protein>
<reference evidence="2 3" key="1">
    <citation type="submission" date="2021-06" db="EMBL/GenBank/DDBJ databases">
        <title>Complete genome of Haloferula helveola possessing various polysaccharide degrading enzymes.</title>
        <authorList>
            <person name="Takami H."/>
            <person name="Huang C."/>
            <person name="Hamasaki K."/>
        </authorList>
    </citation>
    <scope>NUCLEOTIDE SEQUENCE [LARGE SCALE GENOMIC DNA]</scope>
    <source>
        <strain evidence="2 3">CN-1</strain>
    </source>
</reference>
<feature type="compositionally biased region" description="Acidic residues" evidence="1">
    <location>
        <begin position="243"/>
        <end position="258"/>
    </location>
</feature>
<evidence type="ECO:0000256" key="1">
    <source>
        <dbReference type="SAM" id="MobiDB-lite"/>
    </source>
</evidence>
<dbReference type="EMBL" id="AP024702">
    <property type="protein sequence ID" value="BCX48789.1"/>
    <property type="molecule type" value="Genomic_DNA"/>
</dbReference>
<keyword evidence="3" id="KW-1185">Reference proteome</keyword>
<dbReference type="InterPro" id="IPR018247">
    <property type="entry name" value="EF_Hand_1_Ca_BS"/>
</dbReference>
<evidence type="ECO:0000313" key="3">
    <source>
        <dbReference type="Proteomes" id="UP001374893"/>
    </source>
</evidence>
<proteinExistence type="predicted"/>
<gene>
    <name evidence="2" type="ORF">HAHE_26970</name>
</gene>
<accession>A0ABN6H880</accession>
<sequence length="772" mass="79305">MVPKEFFARLQTHPMKTERPSSPSVSSSLALLFSLGLLPAAAASFEEVAAEGDNIGTTYLFDGNASTGGNDSNSDGDPESISFIRSWTLIGGPAEVSVTGLAFGVPGGANTDGNVITAEITYLGADGVLGGGDDVVFGTTQATMNFTTGAGRYEWAFDAPVTGTIDGSGSAFEVKLTSFRADNGGETYNMRFKTTSGASPNNVKIDIAGTSAAATDTDSDGIPDAFEDNGGVYVGPTQTGTDPNDDDSDGDNLIDGDELYGLPVTGFFSDPNLADTDSDLINDDVENSGSANVLYSNEPTDPSDPDSDDDNLTDGEEINTHGTDPNDADTDGDTLSDGDEVLVYGTDPADLDGDTDNDTLPDGWEVANGLDPNDNGTVDPDNGAAGDPDNDLLANSDEYNGGTASSDPQDPDTDNDGLDDRFEWDSTGLGGFLSLLSRDTDGDGLGDKFEVDNGLDPFTDDDFDADLVTDFDEVMMYGSDPKDINSFPGDGIAPAVGGLTPITNFGTVGVTANLPLPPMGGDPASLNSAVVNEAAQGGDDLDYAGGVTDFTVVYDSALPAAGTNVSITGFAWVVTGGTTNSDGDIRVEFYDPEAADGDPDFDGVDAETFLGSATGTLTTSGTTGVSYWAFDTPVNFTSAGTGIAVRILSTEKLRLKAQENIATGFRYSNQGDGIFAINNSVRLTLFGTAALPGGTAITGITSSGGNVTISFTGTPGNPGLFTVTESADLVTAFTAVDPGDIVTGVTEGAAGEYSVVIDVSGKGPKYFFRIED</sequence>
<name>A0ABN6H880_9BACT</name>
<feature type="compositionally biased region" description="Acidic residues" evidence="1">
    <location>
        <begin position="301"/>
        <end position="317"/>
    </location>
</feature>
<dbReference type="PANTHER" id="PTHR37467">
    <property type="entry name" value="EXPORTED CALCIUM-BINDING GLYCOPROTEIN-RELATED"/>
    <property type="match status" value="1"/>
</dbReference>
<feature type="region of interest" description="Disordered" evidence="1">
    <location>
        <begin position="213"/>
        <end position="258"/>
    </location>
</feature>
<dbReference type="Proteomes" id="UP001374893">
    <property type="component" value="Chromosome"/>
</dbReference>
<feature type="compositionally biased region" description="Acidic residues" evidence="1">
    <location>
        <begin position="349"/>
        <end position="359"/>
    </location>
</feature>
<dbReference type="PROSITE" id="PS00018">
    <property type="entry name" value="EF_HAND_1"/>
    <property type="match status" value="1"/>
</dbReference>
<feature type="region of interest" description="Disordered" evidence="1">
    <location>
        <begin position="275"/>
        <end position="423"/>
    </location>
</feature>
<feature type="compositionally biased region" description="Acidic residues" evidence="1">
    <location>
        <begin position="217"/>
        <end position="227"/>
    </location>
</feature>
<organism evidence="2 3">
    <name type="scientific">Haloferula helveola</name>
    <dbReference type="NCBI Taxonomy" id="490095"/>
    <lineage>
        <taxon>Bacteria</taxon>
        <taxon>Pseudomonadati</taxon>
        <taxon>Verrucomicrobiota</taxon>
        <taxon>Verrucomicrobiia</taxon>
        <taxon>Verrucomicrobiales</taxon>
        <taxon>Verrucomicrobiaceae</taxon>
        <taxon>Haloferula</taxon>
    </lineage>
</organism>
<dbReference type="InterPro" id="IPR053180">
    <property type="entry name" value="Ca-binding_acidic-repeat"/>
</dbReference>
<feature type="compositionally biased region" description="Acidic residues" evidence="1">
    <location>
        <begin position="276"/>
        <end position="286"/>
    </location>
</feature>
<feature type="compositionally biased region" description="Polar residues" evidence="1">
    <location>
        <begin position="287"/>
        <end position="300"/>
    </location>
</feature>
<evidence type="ECO:0000313" key="2">
    <source>
        <dbReference type="EMBL" id="BCX48789.1"/>
    </source>
</evidence>
<dbReference type="PANTHER" id="PTHR37467:SF1">
    <property type="entry name" value="EXPORTED CALCIUM-BINDING GLYCOPROTEIN"/>
    <property type="match status" value="1"/>
</dbReference>
<feature type="compositionally biased region" description="Acidic residues" evidence="1">
    <location>
        <begin position="326"/>
        <end position="340"/>
    </location>
</feature>